<gene>
    <name evidence="6" type="ORF">Ahy_B08g089851</name>
</gene>
<dbReference type="FunFam" id="3.40.50.2000:FF:000054">
    <property type="entry name" value="Glycosyltransferase"/>
    <property type="match status" value="1"/>
</dbReference>
<dbReference type="PANTHER" id="PTHR48045:SF10">
    <property type="entry name" value="GLYCOSYLTRANSFERASE"/>
    <property type="match status" value="1"/>
</dbReference>
<keyword evidence="2 4" id="KW-0328">Glycosyltransferase</keyword>
<evidence type="ECO:0000256" key="4">
    <source>
        <dbReference type="RuleBase" id="RU003718"/>
    </source>
</evidence>
<dbReference type="FunFam" id="3.40.50.2000:FF:000051">
    <property type="entry name" value="Glycosyltransferase"/>
    <property type="match status" value="1"/>
</dbReference>
<comment type="similarity">
    <text evidence="1 4">Belongs to the UDP-glycosyltransferase family.</text>
</comment>
<keyword evidence="3 4" id="KW-0808">Transferase</keyword>
<dbReference type="PROSITE" id="PS00375">
    <property type="entry name" value="UDPGT"/>
    <property type="match status" value="1"/>
</dbReference>
<dbReference type="Proteomes" id="UP000289738">
    <property type="component" value="Chromosome B08"/>
</dbReference>
<dbReference type="EC" id="2.4.1.-" evidence="5"/>
<dbReference type="InterPro" id="IPR035595">
    <property type="entry name" value="UDP_glycos_trans_CS"/>
</dbReference>
<evidence type="ECO:0000256" key="5">
    <source>
        <dbReference type="RuleBase" id="RU362057"/>
    </source>
</evidence>
<dbReference type="EMBL" id="SDMP01000018">
    <property type="protein sequence ID" value="RYQ94894.1"/>
    <property type="molecule type" value="Genomic_DNA"/>
</dbReference>
<reference evidence="6 7" key="1">
    <citation type="submission" date="2019-01" db="EMBL/GenBank/DDBJ databases">
        <title>Sequencing of cultivated peanut Arachis hypogaea provides insights into genome evolution and oil improvement.</title>
        <authorList>
            <person name="Chen X."/>
        </authorList>
    </citation>
    <scope>NUCLEOTIDE SEQUENCE [LARGE SCALE GENOMIC DNA]</scope>
    <source>
        <strain evidence="7">cv. Fuhuasheng</strain>
        <tissue evidence="6">Leaves</tissue>
    </source>
</reference>
<dbReference type="SUPFAM" id="SSF53756">
    <property type="entry name" value="UDP-Glycosyltransferase/glycogen phosphorylase"/>
    <property type="match status" value="1"/>
</dbReference>
<proteinExistence type="inferred from homology"/>
<evidence type="ECO:0000313" key="7">
    <source>
        <dbReference type="Proteomes" id="UP000289738"/>
    </source>
</evidence>
<name>A0A444XYZ5_ARAHY</name>
<protein>
    <recommendedName>
        <fullName evidence="5">Glycosyltransferase</fullName>
        <ecNumber evidence="5">2.4.1.-</ecNumber>
    </recommendedName>
</protein>
<dbReference type="PANTHER" id="PTHR48045">
    <property type="entry name" value="UDP-GLYCOSYLTRANSFERASE 72B1"/>
    <property type="match status" value="1"/>
</dbReference>
<comment type="caution">
    <text evidence="6">The sequence shown here is derived from an EMBL/GenBank/DDBJ whole genome shotgun (WGS) entry which is preliminary data.</text>
</comment>
<dbReference type="AlphaFoldDB" id="A0A444XYZ5"/>
<dbReference type="InterPro" id="IPR002213">
    <property type="entry name" value="UDP_glucos_trans"/>
</dbReference>
<sequence>MNEMEKPTRVVVIPSPGFSHVASIIEFAKRIVKLPNGIHVTLLIPTIANNGSPSEASKAILQSLPSTINYTFLPPIHNQELPQEAPIALTAQIVVSRSLPSIRHALMSLTSTSRLVAIVADLFAIDALILAKEMNLLSFVYCPSTAMTLSFCFFLPKLDETVIGEFKEISEPVRIPGCVPVPGRDLPNPVQDRNSELYRNFLQRCKQLRFADGILVNSFREIEPGPIRELTEEGRGYPMVYPVGPIIQNGSGNEANFDQCLTWLDNHVPNSVIYVCFGSGGTLSQDQLNELAMGLELSGKKFLWVIRAPSESANASYLSGNNNNGGDPLRFLPSGFLDRTKKQGLVVPLWAPQAQILNHHAIGGFLTHCGWNSVLEGVMNGVPLIAWPLFAEQKMSAIFLCEDLKVALRVKANENGLVEREEVACVIRRLMEDEEYREIRRRMQSLKNVATESLQEEGSQNKILAQFAVHLMKN</sequence>
<evidence type="ECO:0000256" key="2">
    <source>
        <dbReference type="ARBA" id="ARBA00022676"/>
    </source>
</evidence>
<dbReference type="GO" id="GO:0008194">
    <property type="term" value="F:UDP-glycosyltransferase activity"/>
    <property type="evidence" value="ECO:0007669"/>
    <property type="project" value="InterPro"/>
</dbReference>
<keyword evidence="7" id="KW-1185">Reference proteome</keyword>
<dbReference type="Pfam" id="PF00201">
    <property type="entry name" value="UDPGT"/>
    <property type="match status" value="1"/>
</dbReference>
<dbReference type="Gene3D" id="3.40.50.2000">
    <property type="entry name" value="Glycogen Phosphorylase B"/>
    <property type="match status" value="2"/>
</dbReference>
<organism evidence="6 7">
    <name type="scientific">Arachis hypogaea</name>
    <name type="common">Peanut</name>
    <dbReference type="NCBI Taxonomy" id="3818"/>
    <lineage>
        <taxon>Eukaryota</taxon>
        <taxon>Viridiplantae</taxon>
        <taxon>Streptophyta</taxon>
        <taxon>Embryophyta</taxon>
        <taxon>Tracheophyta</taxon>
        <taxon>Spermatophyta</taxon>
        <taxon>Magnoliopsida</taxon>
        <taxon>eudicotyledons</taxon>
        <taxon>Gunneridae</taxon>
        <taxon>Pentapetalae</taxon>
        <taxon>rosids</taxon>
        <taxon>fabids</taxon>
        <taxon>Fabales</taxon>
        <taxon>Fabaceae</taxon>
        <taxon>Papilionoideae</taxon>
        <taxon>50 kb inversion clade</taxon>
        <taxon>dalbergioids sensu lato</taxon>
        <taxon>Dalbergieae</taxon>
        <taxon>Pterocarpus clade</taxon>
        <taxon>Arachis</taxon>
    </lineage>
</organism>
<accession>A0A444XYZ5</accession>
<dbReference type="CDD" id="cd03784">
    <property type="entry name" value="GT1_Gtf-like"/>
    <property type="match status" value="1"/>
</dbReference>
<evidence type="ECO:0000256" key="1">
    <source>
        <dbReference type="ARBA" id="ARBA00009995"/>
    </source>
</evidence>
<evidence type="ECO:0000256" key="3">
    <source>
        <dbReference type="ARBA" id="ARBA00022679"/>
    </source>
</evidence>
<evidence type="ECO:0000313" key="6">
    <source>
        <dbReference type="EMBL" id="RYQ94894.1"/>
    </source>
</evidence>